<keyword evidence="3" id="KW-1185">Reference proteome</keyword>
<gene>
    <name evidence="2" type="ORF">O3P69_000523</name>
</gene>
<feature type="region of interest" description="Disordered" evidence="1">
    <location>
        <begin position="1"/>
        <end position="23"/>
    </location>
</feature>
<comment type="caution">
    <text evidence="2">The sequence shown here is derived from an EMBL/GenBank/DDBJ whole genome shotgun (WGS) entry which is preliminary data.</text>
</comment>
<proteinExistence type="predicted"/>
<evidence type="ECO:0000256" key="1">
    <source>
        <dbReference type="SAM" id="MobiDB-lite"/>
    </source>
</evidence>
<sequence length="102" mass="11150">MTTTTTSTISRQPPKYSATTRSSPNSVFWRVTGRTDALHTHPGLHSTQVTPSTGGNLARKVESKYNLARVFPVPPAAQDSAKHRPRHLHAPALTQQALVKLQ</sequence>
<evidence type="ECO:0000313" key="2">
    <source>
        <dbReference type="EMBL" id="KAK8403510.1"/>
    </source>
</evidence>
<accession>A0AAW0UTY6</accession>
<dbReference type="AlphaFoldDB" id="A0AAW0UTY6"/>
<name>A0AAW0UTY6_SCYPA</name>
<dbReference type="Proteomes" id="UP001487740">
    <property type="component" value="Unassembled WGS sequence"/>
</dbReference>
<feature type="region of interest" description="Disordered" evidence="1">
    <location>
        <begin position="76"/>
        <end position="102"/>
    </location>
</feature>
<dbReference type="EMBL" id="JARAKH010000006">
    <property type="protein sequence ID" value="KAK8403510.1"/>
    <property type="molecule type" value="Genomic_DNA"/>
</dbReference>
<evidence type="ECO:0000313" key="3">
    <source>
        <dbReference type="Proteomes" id="UP001487740"/>
    </source>
</evidence>
<organism evidence="2 3">
    <name type="scientific">Scylla paramamosain</name>
    <name type="common">Mud crab</name>
    <dbReference type="NCBI Taxonomy" id="85552"/>
    <lineage>
        <taxon>Eukaryota</taxon>
        <taxon>Metazoa</taxon>
        <taxon>Ecdysozoa</taxon>
        <taxon>Arthropoda</taxon>
        <taxon>Crustacea</taxon>
        <taxon>Multicrustacea</taxon>
        <taxon>Malacostraca</taxon>
        <taxon>Eumalacostraca</taxon>
        <taxon>Eucarida</taxon>
        <taxon>Decapoda</taxon>
        <taxon>Pleocyemata</taxon>
        <taxon>Brachyura</taxon>
        <taxon>Eubrachyura</taxon>
        <taxon>Portunoidea</taxon>
        <taxon>Portunidae</taxon>
        <taxon>Portuninae</taxon>
        <taxon>Scylla</taxon>
    </lineage>
</organism>
<protein>
    <submittedName>
        <fullName evidence="2">Uncharacterized protein</fullName>
    </submittedName>
</protein>
<feature type="compositionally biased region" description="Polar residues" evidence="1">
    <location>
        <begin position="93"/>
        <end position="102"/>
    </location>
</feature>
<reference evidence="2 3" key="1">
    <citation type="submission" date="2023-03" db="EMBL/GenBank/DDBJ databases">
        <title>High-quality genome of Scylla paramamosain provides insights in environmental adaptation.</title>
        <authorList>
            <person name="Zhang L."/>
        </authorList>
    </citation>
    <scope>NUCLEOTIDE SEQUENCE [LARGE SCALE GENOMIC DNA]</scope>
    <source>
        <strain evidence="2">LZ_2023a</strain>
        <tissue evidence="2">Muscle</tissue>
    </source>
</reference>